<proteinExistence type="predicted"/>
<evidence type="ECO:0000313" key="1">
    <source>
        <dbReference type="EMBL" id="QNN67881.1"/>
    </source>
</evidence>
<dbReference type="Proteomes" id="UP000515971">
    <property type="component" value="Chromosome"/>
</dbReference>
<dbReference type="EMBL" id="CP060718">
    <property type="protein sequence ID" value="QNN67881.1"/>
    <property type="molecule type" value="Genomic_DNA"/>
</dbReference>
<name>A0A7G9SJ56_9SPHN</name>
<evidence type="ECO:0000313" key="2">
    <source>
        <dbReference type="Proteomes" id="UP000515971"/>
    </source>
</evidence>
<dbReference type="AlphaFoldDB" id="A0A7G9SJ56"/>
<dbReference type="KEGG" id="slut:H9L13_02870"/>
<accession>A0A7G9SJ56</accession>
<dbReference type="RefSeq" id="WP_187538863.1">
    <property type="nucleotide sequence ID" value="NZ_BAABJT010000001.1"/>
</dbReference>
<gene>
    <name evidence="1" type="ORF">H9L13_02870</name>
</gene>
<protein>
    <submittedName>
        <fullName evidence="1">Uncharacterized protein</fullName>
    </submittedName>
</protein>
<reference evidence="1 2" key="1">
    <citation type="submission" date="2020-08" db="EMBL/GenBank/DDBJ databases">
        <title>Genome sequence of Sphingomonas lutea KCTC 23642T.</title>
        <authorList>
            <person name="Hyun D.-W."/>
            <person name="Bae J.-W."/>
        </authorList>
    </citation>
    <scope>NUCLEOTIDE SEQUENCE [LARGE SCALE GENOMIC DNA]</scope>
    <source>
        <strain evidence="1 2">KCTC 23642</strain>
    </source>
</reference>
<sequence length="231" mass="25765">MADETPKRAAPTDAAPVNALLAYAPKMDLVGPTINDDIRRAVQRYGADAVKAAVKELTKAKTGRPREPDWRELKDVIEQDALEWLNGGDPFSTRSNYSIAKTFAERRPGHSIVSTHKRIERKLSRGPYDRRWFVFVTAENMSRDGFPYANHLRALEAVASLPDMDPWQSMLERARSTLADFEAREGRPPEPSMSFAQIEEAVRLASLKAIAMPEIPNYLQALSGKSLGAQS</sequence>
<keyword evidence="2" id="KW-1185">Reference proteome</keyword>
<organism evidence="1 2">
    <name type="scientific">Sphingomonas lutea</name>
    <dbReference type="NCBI Taxonomy" id="1045317"/>
    <lineage>
        <taxon>Bacteria</taxon>
        <taxon>Pseudomonadati</taxon>
        <taxon>Pseudomonadota</taxon>
        <taxon>Alphaproteobacteria</taxon>
        <taxon>Sphingomonadales</taxon>
        <taxon>Sphingomonadaceae</taxon>
        <taxon>Sphingomonas</taxon>
    </lineage>
</organism>